<feature type="domain" description="F-box" evidence="1">
    <location>
        <begin position="6"/>
        <end position="55"/>
    </location>
</feature>
<name>A0A1X7RGL9_ZYMT9</name>
<dbReference type="Pfam" id="PF12937">
    <property type="entry name" value="F-box-like"/>
    <property type="match status" value="1"/>
</dbReference>
<dbReference type="Gene3D" id="1.20.1280.50">
    <property type="match status" value="1"/>
</dbReference>
<protein>
    <recommendedName>
        <fullName evidence="1">F-box domain-containing protein</fullName>
    </recommendedName>
</protein>
<reference evidence="2 3" key="1">
    <citation type="submission" date="2016-06" db="EMBL/GenBank/DDBJ databases">
        <authorList>
            <person name="Kjaerup R.B."/>
            <person name="Dalgaard T.S."/>
            <person name="Juul-Madsen H.R."/>
        </authorList>
    </citation>
    <scope>NUCLEOTIDE SEQUENCE [LARGE SCALE GENOMIC DNA]</scope>
</reference>
<dbReference type="PROSITE" id="PS50181">
    <property type="entry name" value="FBOX"/>
    <property type="match status" value="1"/>
</dbReference>
<proteinExistence type="predicted"/>
<keyword evidence="3" id="KW-1185">Reference proteome</keyword>
<dbReference type="InterPro" id="IPR001810">
    <property type="entry name" value="F-box_dom"/>
</dbReference>
<evidence type="ECO:0000313" key="2">
    <source>
        <dbReference type="EMBL" id="SMQ46553.1"/>
    </source>
</evidence>
<dbReference type="AlphaFoldDB" id="A0A1X7RGL9"/>
<organism evidence="2 3">
    <name type="scientific">Zymoseptoria tritici (strain ST99CH_3D7)</name>
    <dbReference type="NCBI Taxonomy" id="1276538"/>
    <lineage>
        <taxon>Eukaryota</taxon>
        <taxon>Fungi</taxon>
        <taxon>Dikarya</taxon>
        <taxon>Ascomycota</taxon>
        <taxon>Pezizomycotina</taxon>
        <taxon>Dothideomycetes</taxon>
        <taxon>Dothideomycetidae</taxon>
        <taxon>Mycosphaerellales</taxon>
        <taxon>Mycosphaerellaceae</taxon>
        <taxon>Zymoseptoria</taxon>
    </lineage>
</organism>
<accession>A0A1X7RGL9</accession>
<evidence type="ECO:0000313" key="3">
    <source>
        <dbReference type="Proteomes" id="UP000215127"/>
    </source>
</evidence>
<gene>
    <name evidence="2" type="ORF">ZT3D7_G1699</name>
</gene>
<dbReference type="Proteomes" id="UP000215127">
    <property type="component" value="Chromosome 1"/>
</dbReference>
<dbReference type="STRING" id="1276538.A0A1X7RGL9"/>
<dbReference type="SMART" id="SM00256">
    <property type="entry name" value="FBOX"/>
    <property type="match status" value="1"/>
</dbReference>
<dbReference type="EMBL" id="LT853692">
    <property type="protein sequence ID" value="SMQ46553.1"/>
    <property type="molecule type" value="Genomic_DNA"/>
</dbReference>
<evidence type="ECO:0000259" key="1">
    <source>
        <dbReference type="PROSITE" id="PS50181"/>
    </source>
</evidence>
<sequence>MSTNHANMFDNLPLEMVHEVASHLESDTELVRFRQVNSAIRDAIDCDGFSFWRRLFGTKFEPSRFVGATEHNGASYMGDYQARRTWLKNGAKFQDGRSMEERRCLEILLDLILDANSGRRSFIKKAKGGEYASRNLLALVEFAKKENITFNPNLGTRSARPNPLLEIVQVMLAPFMLDLSSTSIVPVTGYLASQNIVYSIPESRPIVLGGIDVDLEWVLHQINFWRHHLTSEAESSLFYEYDELEPHKKPRFWTEQLHAKHKPDIGRLWKGSFANVDCADLPFVRAGRNDGNGSILDGFCNSADDRMIFDLEVKLDTHKEADWDGIHEDHLHSFDFPESQNDTSSGSRSVEVVDRARGSAAGELVGKGWLHTLPSQEGVPGWQRVTLVQHIKDEFGNIDHGWICVYEGLVLPGGQIILGRWSVPDDIDKESGPFIMWNQDAAWENTLPEDVQESAC</sequence>
<dbReference type="InterPro" id="IPR036047">
    <property type="entry name" value="F-box-like_dom_sf"/>
</dbReference>
<dbReference type="SUPFAM" id="SSF81383">
    <property type="entry name" value="F-box domain"/>
    <property type="match status" value="1"/>
</dbReference>